<feature type="transmembrane region" description="Helical" evidence="6">
    <location>
        <begin position="96"/>
        <end position="114"/>
    </location>
</feature>
<dbReference type="Proteomes" id="UP001642900">
    <property type="component" value="Unassembled WGS sequence"/>
</dbReference>
<dbReference type="PANTHER" id="PTHR38459">
    <property type="entry name" value="PROPHAGE BACTOPRENOL-LINKED GLUCOSE TRANSLOCASE HOMOLOG"/>
    <property type="match status" value="1"/>
</dbReference>
<evidence type="ECO:0000256" key="6">
    <source>
        <dbReference type="SAM" id="Phobius"/>
    </source>
</evidence>
<evidence type="ECO:0000256" key="3">
    <source>
        <dbReference type="ARBA" id="ARBA00022692"/>
    </source>
</evidence>
<feature type="transmembrane region" description="Helical" evidence="6">
    <location>
        <begin position="135"/>
        <end position="153"/>
    </location>
</feature>
<dbReference type="InterPro" id="IPR051401">
    <property type="entry name" value="GtrA_CellWall_Glycosyl"/>
</dbReference>
<feature type="transmembrane region" description="Helical" evidence="6">
    <location>
        <begin position="69"/>
        <end position="90"/>
    </location>
</feature>
<keyword evidence="5 6" id="KW-0472">Membrane</keyword>
<keyword evidence="9" id="KW-1185">Reference proteome</keyword>
<sequence length="185" mass="20700">MTLEAQLRAGDDRPAVSRRPQVDILESRAANIDATSHCSNKPFQAESLWRYRPPALFWEKLRMLATVRVLRYGLIGTGAALLQLSLLFVFVEFLHFYSLLASTAALGISVVVNYGLQRHFTFRSKSRHVIAGPRFVSLTLVTLAANALLFGAMSAVVPYLLAQIITTATIFPVNYYLNKTFTFRC</sequence>
<reference evidence="8 9" key="1">
    <citation type="submission" date="2020-02" db="EMBL/GenBank/DDBJ databases">
        <title>Genome sequence of strain CCNWXJ40-4.</title>
        <authorList>
            <person name="Gao J."/>
            <person name="Sun J."/>
        </authorList>
    </citation>
    <scope>NUCLEOTIDE SEQUENCE [LARGE SCALE GENOMIC DNA]</scope>
    <source>
        <strain evidence="8 9">CCNWXJ 40-4</strain>
    </source>
</reference>
<comment type="caution">
    <text evidence="8">The sequence shown here is derived from an EMBL/GenBank/DDBJ whole genome shotgun (WGS) entry which is preliminary data.</text>
</comment>
<evidence type="ECO:0000256" key="4">
    <source>
        <dbReference type="ARBA" id="ARBA00022989"/>
    </source>
</evidence>
<feature type="domain" description="GtrA/DPMS transmembrane" evidence="7">
    <location>
        <begin position="71"/>
        <end position="183"/>
    </location>
</feature>
<keyword evidence="4 6" id="KW-1133">Transmembrane helix</keyword>
<organism evidence="8 9">
    <name type="scientific">Allomesorhizobium camelthorni</name>
    <dbReference type="NCBI Taxonomy" id="475069"/>
    <lineage>
        <taxon>Bacteria</taxon>
        <taxon>Pseudomonadati</taxon>
        <taxon>Pseudomonadota</taxon>
        <taxon>Alphaproteobacteria</taxon>
        <taxon>Hyphomicrobiales</taxon>
        <taxon>Phyllobacteriaceae</taxon>
        <taxon>Allomesorhizobium</taxon>
    </lineage>
</organism>
<dbReference type="RefSeq" id="WP_165034200.1">
    <property type="nucleotide sequence ID" value="NZ_JAAKZF010000141.1"/>
</dbReference>
<dbReference type="PANTHER" id="PTHR38459:SF1">
    <property type="entry name" value="PROPHAGE BACTOPRENOL-LINKED GLUCOSE TRANSLOCASE HOMOLOG"/>
    <property type="match status" value="1"/>
</dbReference>
<dbReference type="InterPro" id="IPR007267">
    <property type="entry name" value="GtrA_DPMS_TM"/>
</dbReference>
<dbReference type="EMBL" id="JAAKZF010000141">
    <property type="protein sequence ID" value="NGO55860.1"/>
    <property type="molecule type" value="Genomic_DNA"/>
</dbReference>
<dbReference type="GO" id="GO:0005886">
    <property type="term" value="C:plasma membrane"/>
    <property type="evidence" value="ECO:0007669"/>
    <property type="project" value="TreeGrafter"/>
</dbReference>
<evidence type="ECO:0000256" key="2">
    <source>
        <dbReference type="ARBA" id="ARBA00009399"/>
    </source>
</evidence>
<evidence type="ECO:0000313" key="8">
    <source>
        <dbReference type="EMBL" id="NGO55860.1"/>
    </source>
</evidence>
<gene>
    <name evidence="8" type="ORF">G6N73_33455</name>
</gene>
<comment type="similarity">
    <text evidence="2">Belongs to the GtrA family.</text>
</comment>
<feature type="transmembrane region" description="Helical" evidence="6">
    <location>
        <begin position="159"/>
        <end position="177"/>
    </location>
</feature>
<accession>A0A6G4WP27</accession>
<name>A0A6G4WP27_9HYPH</name>
<comment type="subcellular location">
    <subcellularLocation>
        <location evidence="1">Membrane</location>
        <topology evidence="1">Multi-pass membrane protein</topology>
    </subcellularLocation>
</comment>
<evidence type="ECO:0000256" key="5">
    <source>
        <dbReference type="ARBA" id="ARBA00023136"/>
    </source>
</evidence>
<dbReference type="AlphaFoldDB" id="A0A6G4WP27"/>
<proteinExistence type="inferred from homology"/>
<dbReference type="Pfam" id="PF04138">
    <property type="entry name" value="GtrA_DPMS_TM"/>
    <property type="match status" value="1"/>
</dbReference>
<evidence type="ECO:0000256" key="1">
    <source>
        <dbReference type="ARBA" id="ARBA00004141"/>
    </source>
</evidence>
<protein>
    <submittedName>
        <fullName evidence="8">GtrA family protein</fullName>
    </submittedName>
</protein>
<evidence type="ECO:0000313" key="9">
    <source>
        <dbReference type="Proteomes" id="UP001642900"/>
    </source>
</evidence>
<evidence type="ECO:0000259" key="7">
    <source>
        <dbReference type="Pfam" id="PF04138"/>
    </source>
</evidence>
<keyword evidence="3 6" id="KW-0812">Transmembrane</keyword>
<dbReference type="GO" id="GO:0000271">
    <property type="term" value="P:polysaccharide biosynthetic process"/>
    <property type="evidence" value="ECO:0007669"/>
    <property type="project" value="InterPro"/>
</dbReference>